<dbReference type="Gene3D" id="3.30.1330.40">
    <property type="entry name" value="RutC-like"/>
    <property type="match status" value="1"/>
</dbReference>
<name>A0A9Q7SEM2_9MYCO</name>
<evidence type="ECO:0000313" key="1">
    <source>
        <dbReference type="EMBL" id="SHX44546.1"/>
    </source>
</evidence>
<dbReference type="GO" id="GO:0016787">
    <property type="term" value="F:hydrolase activity"/>
    <property type="evidence" value="ECO:0007669"/>
    <property type="project" value="UniProtKB-KW"/>
</dbReference>
<proteinExistence type="predicted"/>
<gene>
    <name evidence="1" type="primary">yabJ_2</name>
    <name evidence="1" type="ORF">SAMEA2275694_02706</name>
</gene>
<dbReference type="CDD" id="cd06154">
    <property type="entry name" value="YjgF_YER057c_UK114_like_6"/>
    <property type="match status" value="1"/>
</dbReference>
<dbReference type="AlphaFoldDB" id="A0A9Q7SEM2"/>
<dbReference type="PANTHER" id="PTHR43857:SF1">
    <property type="entry name" value="YJGH FAMILY PROTEIN"/>
    <property type="match status" value="1"/>
</dbReference>
<dbReference type="EC" id="3.5.4.-" evidence="1"/>
<dbReference type="Proteomes" id="UP000185183">
    <property type="component" value="Unassembled WGS sequence"/>
</dbReference>
<organism evidence="1 2">
    <name type="scientific">Mycobacteroides abscessus subsp. bolletii</name>
    <dbReference type="NCBI Taxonomy" id="319705"/>
    <lineage>
        <taxon>Bacteria</taxon>
        <taxon>Bacillati</taxon>
        <taxon>Actinomycetota</taxon>
        <taxon>Actinomycetes</taxon>
        <taxon>Mycobacteriales</taxon>
        <taxon>Mycobacteriaceae</taxon>
        <taxon>Mycobacteroides</taxon>
        <taxon>Mycobacteroides abscessus</taxon>
    </lineage>
</organism>
<dbReference type="InterPro" id="IPR035959">
    <property type="entry name" value="RutC-like_sf"/>
</dbReference>
<comment type="caution">
    <text evidence="1">The sequence shown here is derived from an EMBL/GenBank/DDBJ whole genome shotgun (WGS) entry which is preliminary data.</text>
</comment>
<dbReference type="EMBL" id="FSFA01000003">
    <property type="protein sequence ID" value="SHX44546.1"/>
    <property type="molecule type" value="Genomic_DNA"/>
</dbReference>
<dbReference type="PANTHER" id="PTHR43857">
    <property type="entry name" value="BLR7761 PROTEIN"/>
    <property type="match status" value="1"/>
</dbReference>
<protein>
    <submittedName>
        <fullName evidence="1">Enamine/imine deaminase</fullName>
        <ecNumber evidence="1">3.5.4.-</ecNumber>
    </submittedName>
</protein>
<evidence type="ECO:0000313" key="2">
    <source>
        <dbReference type="Proteomes" id="UP000185183"/>
    </source>
</evidence>
<dbReference type="Pfam" id="PF01042">
    <property type="entry name" value="Ribonuc_L-PSP"/>
    <property type="match status" value="1"/>
</dbReference>
<dbReference type="InterPro" id="IPR006175">
    <property type="entry name" value="YjgF/YER057c/UK114"/>
</dbReference>
<accession>A0A9Q7SEM2</accession>
<reference evidence="1 2" key="1">
    <citation type="submission" date="2016-11" db="EMBL/GenBank/DDBJ databases">
        <authorList>
            <consortium name="Pathogen Informatics"/>
        </authorList>
    </citation>
    <scope>NUCLEOTIDE SEQUENCE [LARGE SCALE GENOMIC DNA]</scope>
    <source>
        <strain evidence="1 2">968</strain>
    </source>
</reference>
<sequence length="162" mass="17314">MAVQLFDRPRYSPPPTLPAMGRFRVSSGGEWEAAVGYSRAVRVGAHIAVAGTTAARPNQPPAGGDDIAEQTREVLRRIESALNQTGASLSDVVRTRIFVTDISRWHEVGLVHGAFFGDIRPAATMVEVSALIDPALLVEIEADAIVGKLVRPLDLLPIGVLP</sequence>
<dbReference type="SUPFAM" id="SSF55298">
    <property type="entry name" value="YjgF-like"/>
    <property type="match status" value="1"/>
</dbReference>
<keyword evidence="1" id="KW-0378">Hydrolase</keyword>